<dbReference type="InterPro" id="IPR000719">
    <property type="entry name" value="Prot_kinase_dom"/>
</dbReference>
<dbReference type="Gene3D" id="1.20.930.20">
    <property type="entry name" value="Adaptor protein Cbl, N-terminal domain"/>
    <property type="match status" value="1"/>
</dbReference>
<keyword evidence="4" id="KW-1185">Reference proteome</keyword>
<evidence type="ECO:0000313" key="3">
    <source>
        <dbReference type="EMBL" id="CAG8606085.1"/>
    </source>
</evidence>
<evidence type="ECO:0000256" key="1">
    <source>
        <dbReference type="SAM" id="Coils"/>
    </source>
</evidence>
<reference evidence="3 4" key="1">
    <citation type="submission" date="2021-06" db="EMBL/GenBank/DDBJ databases">
        <authorList>
            <person name="Kallberg Y."/>
            <person name="Tangrot J."/>
            <person name="Rosling A."/>
        </authorList>
    </citation>
    <scope>NUCLEOTIDE SEQUENCE [LARGE SCALE GENOMIC DNA]</scope>
    <source>
        <strain evidence="3 4">120-4 pot B 10/14</strain>
    </source>
</reference>
<feature type="non-terminal residue" evidence="3">
    <location>
        <position position="659"/>
    </location>
</feature>
<evidence type="ECO:0000313" key="4">
    <source>
        <dbReference type="Proteomes" id="UP000789901"/>
    </source>
</evidence>
<organism evidence="3 4">
    <name type="scientific">Gigaspora margarita</name>
    <dbReference type="NCBI Taxonomy" id="4874"/>
    <lineage>
        <taxon>Eukaryota</taxon>
        <taxon>Fungi</taxon>
        <taxon>Fungi incertae sedis</taxon>
        <taxon>Mucoromycota</taxon>
        <taxon>Glomeromycotina</taxon>
        <taxon>Glomeromycetes</taxon>
        <taxon>Diversisporales</taxon>
        <taxon>Gigasporaceae</taxon>
        <taxon>Gigaspora</taxon>
    </lineage>
</organism>
<sequence length="659" mass="77286">MSGKEFFDAAADILTIYIPVIVKAAEFSMEKIIRSIEKKKEDFRDKSYYLAFERFKNNLTQIKEYYDLNFAVDVSSAIDKEKDVDKYLKEIIELLKRLYKLDDDVFDQVDDKHDDIVRSMKKKKEGFRDKSYYLAFERFKNNLTQIKEYCKNVSNLKGYERFLNATDVKNKFEQLRDDFDRCIADLNQVINAIDREEESGKVDKLKEIKELLKRLNDLDEDAKKIYTNDLDDPKKPIVRGRVFKKIYKSTMEVACKPIDGQNKYEMEILGKLGSSHQILTFYGHSVVNNSQVMIIEWAELGNLKELYEKYDISWARKIQIANDILLGLLFLRASNVFHHDVLRDLTVKLGNFGCAREVDGISIDLSSIATYIVRWMAPELIKKYFSQSHYENKRVYTFNCEMFSFGMLLWELCYEKLPYAEWNTKQISDHVLSGKRESILKGKFANLDDREIQSEFIKIIQDVWCHQPELRITLTALRQRIEELANKFPIHLDEPQLLTEGELDLDGLKSGVLEISDIPEIEGKFPEEVEEITVISHKYGIDMHKNKNYKSAWEYFRQNAELNDPVAKFWVGYYLLYGLHGEKDPIQARKLQYRYAVLLLGDLGKENDEVTKDKLRKEIIRYFELAADNPANRNVDAMYYLGDIYVVGKLKTKKDVELG</sequence>
<dbReference type="InterPro" id="IPR011990">
    <property type="entry name" value="TPR-like_helical_dom_sf"/>
</dbReference>
<dbReference type="InterPro" id="IPR059179">
    <property type="entry name" value="MLKL-like_MCAfunc"/>
</dbReference>
<proteinExistence type="predicted"/>
<evidence type="ECO:0000259" key="2">
    <source>
        <dbReference type="PROSITE" id="PS50011"/>
    </source>
</evidence>
<dbReference type="CDD" id="cd21037">
    <property type="entry name" value="MLKL_NTD"/>
    <property type="match status" value="1"/>
</dbReference>
<protein>
    <submittedName>
        <fullName evidence="3">24391_t:CDS:1</fullName>
    </submittedName>
</protein>
<dbReference type="EMBL" id="CAJVQB010003368">
    <property type="protein sequence ID" value="CAG8606085.1"/>
    <property type="molecule type" value="Genomic_DNA"/>
</dbReference>
<dbReference type="InterPro" id="IPR011009">
    <property type="entry name" value="Kinase-like_dom_sf"/>
</dbReference>
<keyword evidence="1" id="KW-0175">Coiled coil</keyword>
<dbReference type="Proteomes" id="UP000789901">
    <property type="component" value="Unassembled WGS sequence"/>
</dbReference>
<feature type="domain" description="Protein kinase" evidence="2">
    <location>
        <begin position="191"/>
        <end position="485"/>
    </location>
</feature>
<dbReference type="InterPro" id="IPR036537">
    <property type="entry name" value="Adaptor_Cbl_N_dom_sf"/>
</dbReference>
<dbReference type="InterPro" id="IPR051681">
    <property type="entry name" value="Ser/Thr_Kinases-Pseudokinases"/>
</dbReference>
<dbReference type="PROSITE" id="PS50011">
    <property type="entry name" value="PROTEIN_KINASE_DOM"/>
    <property type="match status" value="1"/>
</dbReference>
<dbReference type="InterPro" id="IPR001245">
    <property type="entry name" value="Ser-Thr/Tyr_kinase_cat_dom"/>
</dbReference>
<dbReference type="Pfam" id="PF07714">
    <property type="entry name" value="PK_Tyr_Ser-Thr"/>
    <property type="match status" value="1"/>
</dbReference>
<dbReference type="Gene3D" id="1.10.510.10">
    <property type="entry name" value="Transferase(Phosphotransferase) domain 1"/>
    <property type="match status" value="1"/>
</dbReference>
<feature type="coiled-coil region" evidence="1">
    <location>
        <begin position="201"/>
        <end position="228"/>
    </location>
</feature>
<gene>
    <name evidence="3" type="ORF">GMARGA_LOCUS7123</name>
</gene>
<dbReference type="Gene3D" id="1.25.40.10">
    <property type="entry name" value="Tetratricopeptide repeat domain"/>
    <property type="match status" value="1"/>
</dbReference>
<dbReference type="PANTHER" id="PTHR44329">
    <property type="entry name" value="SERINE/THREONINE-PROTEIN KINASE TNNI3K-RELATED"/>
    <property type="match status" value="1"/>
</dbReference>
<comment type="caution">
    <text evidence="3">The sequence shown here is derived from an EMBL/GenBank/DDBJ whole genome shotgun (WGS) entry which is preliminary data.</text>
</comment>
<dbReference type="SUPFAM" id="SSF81901">
    <property type="entry name" value="HCP-like"/>
    <property type="match status" value="1"/>
</dbReference>
<accession>A0ABN7UL25</accession>
<name>A0ABN7UL25_GIGMA</name>
<dbReference type="SUPFAM" id="SSF56112">
    <property type="entry name" value="Protein kinase-like (PK-like)"/>
    <property type="match status" value="1"/>
</dbReference>